<keyword evidence="1" id="KW-0732">Signal</keyword>
<evidence type="ECO:0000313" key="2">
    <source>
        <dbReference type="EMBL" id="RKD17106.1"/>
    </source>
</evidence>
<dbReference type="OrthoDB" id="771019at2"/>
<name>A0A419S7G8_9SPHI</name>
<feature type="chain" id="PRO_5019025380" evidence="1">
    <location>
        <begin position="21"/>
        <end position="230"/>
    </location>
</feature>
<accession>A0A419S7G8</accession>
<proteinExistence type="predicted"/>
<dbReference type="Proteomes" id="UP000283433">
    <property type="component" value="Unassembled WGS sequence"/>
</dbReference>
<sequence length="230" mass="26145">MLRSLFALWFLLGLFQNAKAQSNYLIPIYNQKELLGNTLFLSSDSGNLAVTACHPNLIRIDYSIATSPIQKKQTETTLNLRVTQNLDAVFFETDSLWVIINKADLAVKFMQKPHQAIVLKSDPYLIKNPAKGFKFALGFANDDTTFQIGNQKIKFSKNRCKNFRKQPLLLTNKHFALVFSAPLSKSIRLQSNTDKQFSLSSCKEKLNSYYFYCGKPDGKERAILAEIAKF</sequence>
<gene>
    <name evidence="2" type="ORF">BCY91_02875</name>
</gene>
<dbReference type="EMBL" id="MBTA01000012">
    <property type="protein sequence ID" value="RKD17106.1"/>
    <property type="molecule type" value="Genomic_DNA"/>
</dbReference>
<feature type="signal peptide" evidence="1">
    <location>
        <begin position="1"/>
        <end position="20"/>
    </location>
</feature>
<evidence type="ECO:0000256" key="1">
    <source>
        <dbReference type="SAM" id="SignalP"/>
    </source>
</evidence>
<organism evidence="2 3">
    <name type="scientific">Pelobium manganitolerans</name>
    <dbReference type="NCBI Taxonomy" id="1842495"/>
    <lineage>
        <taxon>Bacteria</taxon>
        <taxon>Pseudomonadati</taxon>
        <taxon>Bacteroidota</taxon>
        <taxon>Sphingobacteriia</taxon>
        <taxon>Sphingobacteriales</taxon>
        <taxon>Sphingobacteriaceae</taxon>
        <taxon>Pelobium</taxon>
    </lineage>
</organism>
<dbReference type="AlphaFoldDB" id="A0A419S7G8"/>
<dbReference type="Gene3D" id="2.60.40.1760">
    <property type="entry name" value="glycosyl hydrolase (family 31)"/>
    <property type="match status" value="1"/>
</dbReference>
<comment type="caution">
    <text evidence="2">The sequence shown here is derived from an EMBL/GenBank/DDBJ whole genome shotgun (WGS) entry which is preliminary data.</text>
</comment>
<keyword evidence="3" id="KW-1185">Reference proteome</keyword>
<protein>
    <submittedName>
        <fullName evidence="2">Uncharacterized protein</fullName>
    </submittedName>
</protein>
<evidence type="ECO:0000313" key="3">
    <source>
        <dbReference type="Proteomes" id="UP000283433"/>
    </source>
</evidence>
<dbReference type="RefSeq" id="WP_120181302.1">
    <property type="nucleotide sequence ID" value="NZ_MBTA01000012.1"/>
</dbReference>
<reference evidence="2 3" key="1">
    <citation type="submission" date="2016-07" db="EMBL/GenBank/DDBJ databases">
        <title>Genome of Pelobium manganitolerans.</title>
        <authorList>
            <person name="Wu S."/>
            <person name="Wang G."/>
        </authorList>
    </citation>
    <scope>NUCLEOTIDE SEQUENCE [LARGE SCALE GENOMIC DNA]</scope>
    <source>
        <strain evidence="2 3">YS-25</strain>
    </source>
</reference>